<dbReference type="InterPro" id="IPR029058">
    <property type="entry name" value="AB_hydrolase_fold"/>
</dbReference>
<keyword evidence="3" id="KW-1185">Reference proteome</keyword>
<reference evidence="2 3" key="1">
    <citation type="submission" date="2017-01" db="EMBL/GenBank/DDBJ databases">
        <authorList>
            <person name="Mah S.A."/>
            <person name="Swanson W.J."/>
            <person name="Moy G.W."/>
            <person name="Vacquier V.D."/>
        </authorList>
    </citation>
    <scope>NUCLEOTIDE SEQUENCE [LARGE SCALE GENOMIC DNA]</scope>
    <source>
        <strain evidence="2 3">CPCC 203464</strain>
    </source>
</reference>
<gene>
    <name evidence="2" type="ORF">SAMN05445060_1806</name>
</gene>
<dbReference type="AlphaFoldDB" id="A0A1N7F4W6"/>
<accession>A0A1N7F4W6</accession>
<dbReference type="Proteomes" id="UP000186218">
    <property type="component" value="Unassembled WGS sequence"/>
</dbReference>
<organism evidence="2 3">
    <name type="scientific">Williamsia sterculiae</name>
    <dbReference type="NCBI Taxonomy" id="1344003"/>
    <lineage>
        <taxon>Bacteria</taxon>
        <taxon>Bacillati</taxon>
        <taxon>Actinomycetota</taxon>
        <taxon>Actinomycetes</taxon>
        <taxon>Mycobacteriales</taxon>
        <taxon>Nocardiaceae</taxon>
        <taxon>Williamsia</taxon>
    </lineage>
</organism>
<dbReference type="OrthoDB" id="9798122at2"/>
<keyword evidence="1" id="KW-0732">Signal</keyword>
<feature type="chain" id="PRO_5012658872" evidence="1">
    <location>
        <begin position="33"/>
        <end position="426"/>
    </location>
</feature>
<name>A0A1N7F4W6_9NOCA</name>
<dbReference type="PANTHER" id="PTHR34853:SF1">
    <property type="entry name" value="LIPASE 5"/>
    <property type="match status" value="1"/>
</dbReference>
<dbReference type="STRING" id="1344003.SAMN05445060_1806"/>
<dbReference type="Gene3D" id="3.40.50.1820">
    <property type="entry name" value="alpha/beta hydrolase"/>
    <property type="match status" value="1"/>
</dbReference>
<protein>
    <submittedName>
        <fullName evidence="2">Secretory lipase</fullName>
    </submittedName>
</protein>
<dbReference type="Gene3D" id="1.10.260.130">
    <property type="match status" value="1"/>
</dbReference>
<dbReference type="InterPro" id="IPR005152">
    <property type="entry name" value="Lipase_secreted"/>
</dbReference>
<dbReference type="GO" id="GO:0016042">
    <property type="term" value="P:lipid catabolic process"/>
    <property type="evidence" value="ECO:0007669"/>
    <property type="project" value="InterPro"/>
</dbReference>
<dbReference type="PIRSF" id="PIRSF029171">
    <property type="entry name" value="Esterase_LipA"/>
    <property type="match status" value="1"/>
</dbReference>
<evidence type="ECO:0000313" key="2">
    <source>
        <dbReference type="EMBL" id="SIR95364.1"/>
    </source>
</evidence>
<sequence length="426" mass="44437">MFTRRRSTVLGSVVTGMATCLALSLTTSPATAAPTPASASPAFYVPPTSLPAPGSVVRTQPSPLFLQIPGVANSFPGTGRRIMYTSTEVDGSRTAVTGTLINPSAAWTGRGARPTVVLAPGTIGQGDQCAPSKMFDFPVSVDLTKPTIGANYEFLFAYLLLTQGVRVMLTDYIGLGTPGIHTYVNRLEEGHAVLDGARAALAADKLPAGSPVGFWGYSQGGGASASAAELASGYAPELNVRGTYAGAPPADLSKVVSAIDGTSIAGAIGYAINGLVDRYPPLKTILGAETNATGRAALAATSTQCIGDSVLQFGFHRTNEWIRSGKSLSQVLAAHPEAQRVVDEQRIGTLKPNAPVLVDTGINDDVIPHGQVMQLVSDWRRQGANVTVITDRTPAIFPKLAVNHVLPDLFAALPALQFIRGQFDRS</sequence>
<dbReference type="SUPFAM" id="SSF53474">
    <property type="entry name" value="alpha/beta-Hydrolases"/>
    <property type="match status" value="1"/>
</dbReference>
<dbReference type="RefSeq" id="WP_076478663.1">
    <property type="nucleotide sequence ID" value="NZ_FTNT01000004.1"/>
</dbReference>
<feature type="signal peptide" evidence="1">
    <location>
        <begin position="1"/>
        <end position="32"/>
    </location>
</feature>
<evidence type="ECO:0000256" key="1">
    <source>
        <dbReference type="SAM" id="SignalP"/>
    </source>
</evidence>
<dbReference type="PANTHER" id="PTHR34853">
    <property type="match status" value="1"/>
</dbReference>
<proteinExistence type="predicted"/>
<dbReference type="EMBL" id="FTNT01000004">
    <property type="protein sequence ID" value="SIR95364.1"/>
    <property type="molecule type" value="Genomic_DNA"/>
</dbReference>
<dbReference type="GO" id="GO:0004806">
    <property type="term" value="F:triacylglycerol lipase activity"/>
    <property type="evidence" value="ECO:0007669"/>
    <property type="project" value="InterPro"/>
</dbReference>
<dbReference type="Pfam" id="PF03583">
    <property type="entry name" value="LIP"/>
    <property type="match status" value="1"/>
</dbReference>
<evidence type="ECO:0000313" key="3">
    <source>
        <dbReference type="Proteomes" id="UP000186218"/>
    </source>
</evidence>